<comment type="caution">
    <text evidence="3">The sequence shown here is derived from an EMBL/GenBank/DDBJ whole genome shotgun (WGS) entry which is preliminary data.</text>
</comment>
<proteinExistence type="predicted"/>
<name>A0A8J3UP04_9ACTN</name>
<feature type="domain" description="Tyr recombinase" evidence="2">
    <location>
        <begin position="1"/>
        <end position="96"/>
    </location>
</feature>
<protein>
    <recommendedName>
        <fullName evidence="2">Tyr recombinase domain-containing protein</fullName>
    </recommendedName>
</protein>
<dbReference type="InterPro" id="IPR002104">
    <property type="entry name" value="Integrase_catalytic"/>
</dbReference>
<evidence type="ECO:0000256" key="1">
    <source>
        <dbReference type="ARBA" id="ARBA00023172"/>
    </source>
</evidence>
<dbReference type="SUPFAM" id="SSF56349">
    <property type="entry name" value="DNA breaking-rejoining enzymes"/>
    <property type="match status" value="1"/>
</dbReference>
<accession>A0A8J3UP04</accession>
<evidence type="ECO:0000259" key="2">
    <source>
        <dbReference type="PROSITE" id="PS51898"/>
    </source>
</evidence>
<sequence length="122" mass="13520">MPRSAQPFTATLVYVFIGPKGALLRRSGFRRIWNKVREDVGLPSLHLHDLRHVGNTLAAANAASLKELMTRMGHASTRAALIYQHEAQDRDRAIAQALGKAFKVARDGHKDEAPGTQRARKI</sequence>
<evidence type="ECO:0000313" key="4">
    <source>
        <dbReference type="Proteomes" id="UP000644610"/>
    </source>
</evidence>
<dbReference type="Proteomes" id="UP000644610">
    <property type="component" value="Unassembled WGS sequence"/>
</dbReference>
<evidence type="ECO:0000313" key="3">
    <source>
        <dbReference type="EMBL" id="GII49423.1"/>
    </source>
</evidence>
<gene>
    <name evidence="3" type="ORF">Psi02_58470</name>
</gene>
<dbReference type="InterPro" id="IPR011010">
    <property type="entry name" value="DNA_brk_join_enz"/>
</dbReference>
<dbReference type="PROSITE" id="PS51898">
    <property type="entry name" value="TYR_RECOMBINASE"/>
    <property type="match status" value="1"/>
</dbReference>
<dbReference type="GO" id="GO:0006310">
    <property type="term" value="P:DNA recombination"/>
    <property type="evidence" value="ECO:0007669"/>
    <property type="project" value="UniProtKB-KW"/>
</dbReference>
<dbReference type="EMBL" id="BOOQ01000041">
    <property type="protein sequence ID" value="GII49423.1"/>
    <property type="molecule type" value="Genomic_DNA"/>
</dbReference>
<dbReference type="Pfam" id="PF00589">
    <property type="entry name" value="Phage_integrase"/>
    <property type="match status" value="1"/>
</dbReference>
<dbReference type="InterPro" id="IPR013762">
    <property type="entry name" value="Integrase-like_cat_sf"/>
</dbReference>
<dbReference type="GO" id="GO:0003677">
    <property type="term" value="F:DNA binding"/>
    <property type="evidence" value="ECO:0007669"/>
    <property type="project" value="InterPro"/>
</dbReference>
<dbReference type="Gene3D" id="1.10.443.10">
    <property type="entry name" value="Intergrase catalytic core"/>
    <property type="match status" value="1"/>
</dbReference>
<organism evidence="3 4">
    <name type="scientific">Planotetraspora silvatica</name>
    <dbReference type="NCBI Taxonomy" id="234614"/>
    <lineage>
        <taxon>Bacteria</taxon>
        <taxon>Bacillati</taxon>
        <taxon>Actinomycetota</taxon>
        <taxon>Actinomycetes</taxon>
        <taxon>Streptosporangiales</taxon>
        <taxon>Streptosporangiaceae</taxon>
        <taxon>Planotetraspora</taxon>
    </lineage>
</organism>
<keyword evidence="4" id="KW-1185">Reference proteome</keyword>
<dbReference type="GO" id="GO:0015074">
    <property type="term" value="P:DNA integration"/>
    <property type="evidence" value="ECO:0007669"/>
    <property type="project" value="InterPro"/>
</dbReference>
<dbReference type="AlphaFoldDB" id="A0A8J3UP04"/>
<reference evidence="3" key="1">
    <citation type="submission" date="2021-01" db="EMBL/GenBank/DDBJ databases">
        <title>Whole genome shotgun sequence of Planotetraspora silvatica NBRC 100141.</title>
        <authorList>
            <person name="Komaki H."/>
            <person name="Tamura T."/>
        </authorList>
    </citation>
    <scope>NUCLEOTIDE SEQUENCE</scope>
    <source>
        <strain evidence="3">NBRC 100141</strain>
    </source>
</reference>
<keyword evidence="1" id="KW-0233">DNA recombination</keyword>